<dbReference type="PANTHER" id="PTHR30521">
    <property type="entry name" value="DEFERROCHELATASE/PEROXIDASE"/>
    <property type="match status" value="1"/>
</dbReference>
<dbReference type="AlphaFoldDB" id="A0A072NJ15"/>
<dbReference type="GO" id="GO:0046872">
    <property type="term" value="F:metal ion binding"/>
    <property type="evidence" value="ECO:0007669"/>
    <property type="project" value="UniProtKB-KW"/>
</dbReference>
<comment type="function">
    <text evidence="13">Involved in the recovery of exogenous heme iron. Extracts iron from heme while preserving the protoporphyrin ring intact.</text>
</comment>
<dbReference type="InterPro" id="IPR048328">
    <property type="entry name" value="Dyp_perox_C"/>
</dbReference>
<feature type="domain" description="Dyp-type peroxidase C-terminal" evidence="16">
    <location>
        <begin position="240"/>
        <end position="421"/>
    </location>
</feature>
<evidence type="ECO:0000256" key="2">
    <source>
        <dbReference type="ARBA" id="ARBA00022559"/>
    </source>
</evidence>
<keyword evidence="6 13" id="KW-0560">Oxidoreductase</keyword>
<dbReference type="NCBIfam" id="TIGR01409">
    <property type="entry name" value="TAT_signal_seq"/>
    <property type="match status" value="1"/>
</dbReference>
<evidence type="ECO:0000256" key="8">
    <source>
        <dbReference type="ARBA" id="ARBA00023239"/>
    </source>
</evidence>
<sequence length="434" mass="47544">MADYQSDKQTKREGNAISRRNLLKLAGVGGLGVIIGATGAGSVLNLVEGKAKKVDASPSSGNDIVPFYGKHQAGIATEAQNHVYFASLEVTASSLDDLKSLFQEWTVAASLMTQGQPVGEALTNGYVPPKDTGEAEGLSSANLTITFGVGPSLFVKDGKDRFGLKSKQPKELVDLPPFPLDALKEEWTGGDICIQACADDPQVAFHAARNLLRIARGKAILHWAQAGFQRTKQADANKETPRNLFGFKDGTANINVVDDKEMNKHVWVQGEDGPAWLTNGTYLIVRKIQMYIEVWDRTTLREQENTFGRHRASGAPLGQEKEHEKMDLARKNEQGDYVIPEDSHARIAFGDGKQKILRRPYSYADGMDPKTGSLDAGLLFLSFQQSPSTSFIPMQERLSRIDKLNEYTVHRGSAIFAIFPGIKKGEYIGQTLFG</sequence>
<dbReference type="NCBIfam" id="TIGR01412">
    <property type="entry name" value="tat_substr_1"/>
    <property type="match status" value="1"/>
</dbReference>
<keyword evidence="2 13" id="KW-0575">Peroxidase</keyword>
<dbReference type="InterPro" id="IPR048327">
    <property type="entry name" value="Dyp_perox_N"/>
</dbReference>
<dbReference type="RefSeq" id="WP_035197442.1">
    <property type="nucleotide sequence ID" value="NZ_JJRY01000020.1"/>
</dbReference>
<dbReference type="Pfam" id="PF04261">
    <property type="entry name" value="Dyp_perox_N"/>
    <property type="match status" value="1"/>
</dbReference>
<dbReference type="InterPro" id="IPR006311">
    <property type="entry name" value="TAT_signal"/>
</dbReference>
<dbReference type="NCBIfam" id="TIGR01413">
    <property type="entry name" value="Dyp_perox_fam"/>
    <property type="match status" value="1"/>
</dbReference>
<evidence type="ECO:0000256" key="11">
    <source>
        <dbReference type="ARBA" id="ARBA00033775"/>
    </source>
</evidence>
<gene>
    <name evidence="17" type="ORF">M670_03817</name>
</gene>
<name>A0A072NJ15_SCHAZ</name>
<keyword evidence="3 13" id="KW-0349">Heme</keyword>
<dbReference type="EMBL" id="JJRY01000020">
    <property type="protein sequence ID" value="KEF36903.1"/>
    <property type="molecule type" value="Genomic_DNA"/>
</dbReference>
<dbReference type="GO" id="GO:0005829">
    <property type="term" value="C:cytosol"/>
    <property type="evidence" value="ECO:0007669"/>
    <property type="project" value="TreeGrafter"/>
</dbReference>
<evidence type="ECO:0000256" key="9">
    <source>
        <dbReference type="ARBA" id="ARBA00025737"/>
    </source>
</evidence>
<dbReference type="GO" id="GO:0033212">
    <property type="term" value="P:iron import into cell"/>
    <property type="evidence" value="ECO:0007669"/>
    <property type="project" value="InterPro"/>
</dbReference>
<keyword evidence="5" id="KW-0732">Signal</keyword>
<comment type="subcellular location">
    <subcellularLocation>
        <location evidence="1">Cell envelope</location>
    </subcellularLocation>
</comment>
<dbReference type="PROSITE" id="PS51318">
    <property type="entry name" value="TAT"/>
    <property type="match status" value="1"/>
</dbReference>
<evidence type="ECO:0000259" key="16">
    <source>
        <dbReference type="Pfam" id="PF20628"/>
    </source>
</evidence>
<evidence type="ECO:0000256" key="4">
    <source>
        <dbReference type="ARBA" id="ARBA00022723"/>
    </source>
</evidence>
<dbReference type="InterPro" id="IPR011008">
    <property type="entry name" value="Dimeric_a/b-barrel"/>
</dbReference>
<protein>
    <recommendedName>
        <fullName evidence="10 13">Deferrochelatase</fullName>
        <ecNumber evidence="13">1.11.1.-</ecNumber>
    </recommendedName>
    <alternativeName>
        <fullName evidence="11 13">Peroxidase EfeB</fullName>
    </alternativeName>
</protein>
<dbReference type="SUPFAM" id="SSF54909">
    <property type="entry name" value="Dimeric alpha+beta barrel"/>
    <property type="match status" value="1"/>
</dbReference>
<dbReference type="GO" id="GO:0004325">
    <property type="term" value="F:ferrochelatase activity"/>
    <property type="evidence" value="ECO:0007669"/>
    <property type="project" value="UniProtKB-EC"/>
</dbReference>
<dbReference type="GO" id="GO:0020037">
    <property type="term" value="F:heme binding"/>
    <property type="evidence" value="ECO:0007669"/>
    <property type="project" value="InterPro"/>
</dbReference>
<keyword evidence="14" id="KW-0812">Transmembrane</keyword>
<reference evidence="17 18" key="1">
    <citation type="submission" date="2014-04" db="EMBL/GenBank/DDBJ databases">
        <title>Draft genome sequence of Bacillus azotoformans MEV2011, a (co-) denitrifying strain unable to grow in the presence of oxygen.</title>
        <authorList>
            <person name="Nielsen M."/>
            <person name="Schreiber L."/>
            <person name="Finster K."/>
            <person name="Schramm A."/>
        </authorList>
    </citation>
    <scope>NUCLEOTIDE SEQUENCE [LARGE SCALE GENOMIC DNA]</scope>
    <source>
        <strain evidence="17 18">MEV2011</strain>
    </source>
</reference>
<keyword evidence="8" id="KW-0456">Lyase</keyword>
<evidence type="ECO:0000313" key="18">
    <source>
        <dbReference type="Proteomes" id="UP000027936"/>
    </source>
</evidence>
<keyword evidence="4 13" id="KW-0479">Metal-binding</keyword>
<proteinExistence type="inferred from homology"/>
<feature type="transmembrane region" description="Helical" evidence="14">
    <location>
        <begin position="21"/>
        <end position="44"/>
    </location>
</feature>
<evidence type="ECO:0000256" key="3">
    <source>
        <dbReference type="ARBA" id="ARBA00022617"/>
    </source>
</evidence>
<evidence type="ECO:0000256" key="12">
    <source>
        <dbReference type="ARBA" id="ARBA00048856"/>
    </source>
</evidence>
<evidence type="ECO:0000256" key="1">
    <source>
        <dbReference type="ARBA" id="ARBA00004196"/>
    </source>
</evidence>
<evidence type="ECO:0000256" key="7">
    <source>
        <dbReference type="ARBA" id="ARBA00023004"/>
    </source>
</evidence>
<evidence type="ECO:0000256" key="6">
    <source>
        <dbReference type="ARBA" id="ARBA00023002"/>
    </source>
</evidence>
<evidence type="ECO:0000256" key="5">
    <source>
        <dbReference type="ARBA" id="ARBA00022729"/>
    </source>
</evidence>
<dbReference type="PROSITE" id="PS51404">
    <property type="entry name" value="DYP_PEROXIDASE"/>
    <property type="match status" value="1"/>
</dbReference>
<keyword evidence="14" id="KW-0472">Membrane</keyword>
<dbReference type="Pfam" id="PF20628">
    <property type="entry name" value="Dyp_perox_C"/>
    <property type="match status" value="1"/>
</dbReference>
<accession>A0A072NJ15</accession>
<dbReference type="GO" id="GO:0030313">
    <property type="term" value="C:cell envelope"/>
    <property type="evidence" value="ECO:0007669"/>
    <property type="project" value="UniProtKB-SubCell"/>
</dbReference>
<comment type="cofactor">
    <cofactor evidence="13">
        <name>heme b</name>
        <dbReference type="ChEBI" id="CHEBI:60344"/>
    </cofactor>
    <text evidence="13">Binds 1 heme b (iron(II)-protoporphyrin IX) group non-covalently per subunit.</text>
</comment>
<dbReference type="EC" id="1.11.1.-" evidence="13"/>
<comment type="similarity">
    <text evidence="9 13">Belongs to the DyP-type peroxidase family.</text>
</comment>
<keyword evidence="14" id="KW-1133">Transmembrane helix</keyword>
<evidence type="ECO:0000256" key="13">
    <source>
        <dbReference type="RuleBase" id="RU365017"/>
    </source>
</evidence>
<evidence type="ECO:0000256" key="14">
    <source>
        <dbReference type="SAM" id="Phobius"/>
    </source>
</evidence>
<evidence type="ECO:0000256" key="10">
    <source>
        <dbReference type="ARBA" id="ARBA00033771"/>
    </source>
</evidence>
<keyword evidence="7 13" id="KW-0408">Iron</keyword>
<organism evidence="17 18">
    <name type="scientific">Schinkia azotoformans MEV2011</name>
    <dbReference type="NCBI Taxonomy" id="1348973"/>
    <lineage>
        <taxon>Bacteria</taxon>
        <taxon>Bacillati</taxon>
        <taxon>Bacillota</taxon>
        <taxon>Bacilli</taxon>
        <taxon>Bacillales</taxon>
        <taxon>Bacillaceae</taxon>
        <taxon>Calidifontibacillus/Schinkia group</taxon>
        <taxon>Schinkia</taxon>
    </lineage>
</organism>
<dbReference type="GO" id="GO:0004601">
    <property type="term" value="F:peroxidase activity"/>
    <property type="evidence" value="ECO:0007669"/>
    <property type="project" value="UniProtKB-KW"/>
</dbReference>
<dbReference type="InterPro" id="IPR006314">
    <property type="entry name" value="Dyp_peroxidase"/>
</dbReference>
<dbReference type="InterPro" id="IPR006313">
    <property type="entry name" value="EfeB/EfeN"/>
</dbReference>
<dbReference type="OrthoDB" id="9781066at2"/>
<dbReference type="InterPro" id="IPR019546">
    <property type="entry name" value="TAT_signal_bac_arc"/>
</dbReference>
<dbReference type="PATRIC" id="fig|1348973.3.peg.3701"/>
<comment type="catalytic activity">
    <reaction evidence="12">
        <text>heme b + 2 H(+) = protoporphyrin IX + Fe(2+)</text>
        <dbReference type="Rhea" id="RHEA:22584"/>
        <dbReference type="ChEBI" id="CHEBI:15378"/>
        <dbReference type="ChEBI" id="CHEBI:29033"/>
        <dbReference type="ChEBI" id="CHEBI:57306"/>
        <dbReference type="ChEBI" id="CHEBI:60344"/>
        <dbReference type="EC" id="4.98.1.1"/>
    </reaction>
    <physiologicalReaction direction="left-to-right" evidence="12">
        <dbReference type="Rhea" id="RHEA:22585"/>
    </physiologicalReaction>
</comment>
<dbReference type="PANTHER" id="PTHR30521:SF4">
    <property type="entry name" value="DEFERROCHELATASE"/>
    <property type="match status" value="1"/>
</dbReference>
<dbReference type="Proteomes" id="UP000027936">
    <property type="component" value="Unassembled WGS sequence"/>
</dbReference>
<evidence type="ECO:0000313" key="17">
    <source>
        <dbReference type="EMBL" id="KEF36903.1"/>
    </source>
</evidence>
<evidence type="ECO:0000259" key="15">
    <source>
        <dbReference type="Pfam" id="PF04261"/>
    </source>
</evidence>
<feature type="domain" description="Dyp-type peroxidase N-terminal" evidence="15">
    <location>
        <begin position="72"/>
        <end position="229"/>
    </location>
</feature>
<comment type="caution">
    <text evidence="17">The sequence shown here is derived from an EMBL/GenBank/DDBJ whole genome shotgun (WGS) entry which is preliminary data.</text>
</comment>